<gene>
    <name evidence="1" type="ORF">JFN88_23545</name>
</gene>
<evidence type="ECO:0000313" key="2">
    <source>
        <dbReference type="Proteomes" id="UP000640274"/>
    </source>
</evidence>
<reference evidence="1" key="1">
    <citation type="submission" date="2020-12" db="EMBL/GenBank/DDBJ databases">
        <authorList>
            <person name="Huq M.A."/>
        </authorList>
    </citation>
    <scope>NUCLEOTIDE SEQUENCE</scope>
    <source>
        <strain evidence="1">MAHUQ-46</strain>
    </source>
</reference>
<dbReference type="RefSeq" id="WP_199021793.1">
    <property type="nucleotide sequence ID" value="NZ_JAELUP010000117.1"/>
</dbReference>
<name>A0A934MN84_9BACL</name>
<dbReference type="EMBL" id="JAELUP010000117">
    <property type="protein sequence ID" value="MBJ6364195.1"/>
    <property type="molecule type" value="Genomic_DNA"/>
</dbReference>
<dbReference type="AlphaFoldDB" id="A0A934MN84"/>
<comment type="caution">
    <text evidence="1">The sequence shown here is derived from an EMBL/GenBank/DDBJ whole genome shotgun (WGS) entry which is preliminary data.</text>
</comment>
<organism evidence="1 2">
    <name type="scientific">Paenibacillus roseus</name>
    <dbReference type="NCBI Taxonomy" id="2798579"/>
    <lineage>
        <taxon>Bacteria</taxon>
        <taxon>Bacillati</taxon>
        <taxon>Bacillota</taxon>
        <taxon>Bacilli</taxon>
        <taxon>Bacillales</taxon>
        <taxon>Paenibacillaceae</taxon>
        <taxon>Paenibacillus</taxon>
    </lineage>
</organism>
<protein>
    <submittedName>
        <fullName evidence="1">Uncharacterized protein</fullName>
    </submittedName>
</protein>
<evidence type="ECO:0000313" key="1">
    <source>
        <dbReference type="EMBL" id="MBJ6364195.1"/>
    </source>
</evidence>
<dbReference type="Proteomes" id="UP000640274">
    <property type="component" value="Unassembled WGS sequence"/>
</dbReference>
<keyword evidence="2" id="KW-1185">Reference proteome</keyword>
<proteinExistence type="predicted"/>
<sequence>MSRDGVRLTVIKCGNWEVDGKYEHCEVIFTDGDRNYRSYASRSGSYFSDYSYTSEWDDGDADVEEVRKVSKTIEVWEAV</sequence>
<accession>A0A934MN84</accession>